<name>A0AB73QXK7_LIMRT</name>
<protein>
    <submittedName>
        <fullName evidence="1">Uncharacterized protein</fullName>
    </submittedName>
</protein>
<sequence>MEEKHDIVAPIFKTKNSIVNKEEFISRPAAKLQVNNIELTIFKGSNLSLAADIAKVVIRYAH</sequence>
<dbReference type="Proteomes" id="UP000216681">
    <property type="component" value="Unassembled WGS sequence"/>
</dbReference>
<proteinExistence type="predicted"/>
<comment type="caution">
    <text evidence="1">The sequence shown here is derived from an EMBL/GenBank/DDBJ whole genome shotgun (WGS) entry which is preliminary data.</text>
</comment>
<dbReference type="RefSeq" id="WP_094512541.1">
    <property type="nucleotide sequence ID" value="NZ_NGPU01000033.1"/>
</dbReference>
<accession>A0AB73QXK7</accession>
<dbReference type="AlphaFoldDB" id="A0AB73QXK7"/>
<dbReference type="EMBL" id="NGPX01000068">
    <property type="protein sequence ID" value="OYS92575.1"/>
    <property type="molecule type" value="Genomic_DNA"/>
</dbReference>
<gene>
    <name evidence="1" type="ORF">CBG15_09475</name>
</gene>
<reference evidence="1 2" key="2">
    <citation type="submission" date="2017-09" db="EMBL/GenBank/DDBJ databases">
        <title>Tripartite evolution among Lactobacillus johnsonii, Lactobacillus taiwanensis, Lactobacillus reuteri and their rodent host.</title>
        <authorList>
            <person name="Wang T."/>
            <person name="Knowles S."/>
            <person name="Cheng C."/>
        </authorList>
    </citation>
    <scope>NUCLEOTIDE SEQUENCE [LARGE SCALE GENOMIC DNA]</scope>
    <source>
        <strain evidence="1 2">105n</strain>
    </source>
</reference>
<evidence type="ECO:0000313" key="2">
    <source>
        <dbReference type="Proteomes" id="UP000216681"/>
    </source>
</evidence>
<organism evidence="1 2">
    <name type="scientific">Limosilactobacillus reuteri</name>
    <name type="common">Lactobacillus reuteri</name>
    <dbReference type="NCBI Taxonomy" id="1598"/>
    <lineage>
        <taxon>Bacteria</taxon>
        <taxon>Bacillati</taxon>
        <taxon>Bacillota</taxon>
        <taxon>Bacilli</taxon>
        <taxon>Lactobacillales</taxon>
        <taxon>Lactobacillaceae</taxon>
        <taxon>Limosilactobacillus</taxon>
    </lineage>
</organism>
<evidence type="ECO:0000313" key="1">
    <source>
        <dbReference type="EMBL" id="OYS92575.1"/>
    </source>
</evidence>
<reference evidence="1 2" key="1">
    <citation type="submission" date="2017-05" db="EMBL/GenBank/DDBJ databases">
        <authorList>
            <person name="Lin X.B."/>
            <person name="Stothard P."/>
            <person name="Tasseva G."/>
            <person name="Walter J."/>
        </authorList>
    </citation>
    <scope>NUCLEOTIDE SEQUENCE [LARGE SCALE GENOMIC DNA]</scope>
    <source>
        <strain evidence="1 2">105n</strain>
    </source>
</reference>